<accession>A0A2H3B443</accession>
<dbReference type="STRING" id="1076256.A0A2H3B443"/>
<evidence type="ECO:0000313" key="2">
    <source>
        <dbReference type="Proteomes" id="UP000218334"/>
    </source>
</evidence>
<sequence>KQRHECQFRRCIVADKQGHYRCKRKAPFPLADDNFVEEGGRWGPKRLYGYMNNWVPGISINARCNNDGKLLTNGGDTKNISFYITSYAAKKQGKAYNLSAILAREHAYHLQHIRAEYLNNLQEQQHLLIFRLCHAVNREQELAAPLVVSYLMGWGDTYCSHKYTSIYWSSFVSHLLESVP</sequence>
<feature type="non-terminal residue" evidence="1">
    <location>
        <position position="180"/>
    </location>
</feature>
<proteinExistence type="predicted"/>
<evidence type="ECO:0000313" key="1">
    <source>
        <dbReference type="EMBL" id="PBK58623.1"/>
    </source>
</evidence>
<dbReference type="AlphaFoldDB" id="A0A2H3B443"/>
<reference evidence="2" key="1">
    <citation type="journal article" date="2017" name="Nat. Ecol. Evol.">
        <title>Genome expansion and lineage-specific genetic innovations in the forest pathogenic fungi Armillaria.</title>
        <authorList>
            <person name="Sipos G."/>
            <person name="Prasanna A.N."/>
            <person name="Walter M.C."/>
            <person name="O'Connor E."/>
            <person name="Balint B."/>
            <person name="Krizsan K."/>
            <person name="Kiss B."/>
            <person name="Hess J."/>
            <person name="Varga T."/>
            <person name="Slot J."/>
            <person name="Riley R."/>
            <person name="Boka B."/>
            <person name="Rigling D."/>
            <person name="Barry K."/>
            <person name="Lee J."/>
            <person name="Mihaltcheva S."/>
            <person name="LaButti K."/>
            <person name="Lipzen A."/>
            <person name="Waldron R."/>
            <person name="Moloney N.M."/>
            <person name="Sperisen C."/>
            <person name="Kredics L."/>
            <person name="Vagvoelgyi C."/>
            <person name="Patrignani A."/>
            <person name="Fitzpatrick D."/>
            <person name="Nagy I."/>
            <person name="Doyle S."/>
            <person name="Anderson J.B."/>
            <person name="Grigoriev I.V."/>
            <person name="Gueldener U."/>
            <person name="Muensterkoetter M."/>
            <person name="Nagy L.G."/>
        </authorList>
    </citation>
    <scope>NUCLEOTIDE SEQUENCE [LARGE SCALE GENOMIC DNA]</scope>
    <source>
        <strain evidence="2">28-4</strain>
    </source>
</reference>
<keyword evidence="2" id="KW-1185">Reference proteome</keyword>
<organism evidence="1 2">
    <name type="scientific">Armillaria solidipes</name>
    <dbReference type="NCBI Taxonomy" id="1076256"/>
    <lineage>
        <taxon>Eukaryota</taxon>
        <taxon>Fungi</taxon>
        <taxon>Dikarya</taxon>
        <taxon>Basidiomycota</taxon>
        <taxon>Agaricomycotina</taxon>
        <taxon>Agaricomycetes</taxon>
        <taxon>Agaricomycetidae</taxon>
        <taxon>Agaricales</taxon>
        <taxon>Marasmiineae</taxon>
        <taxon>Physalacriaceae</taxon>
        <taxon>Armillaria</taxon>
    </lineage>
</organism>
<protein>
    <submittedName>
        <fullName evidence="1">Uncharacterized protein</fullName>
    </submittedName>
</protein>
<dbReference type="Proteomes" id="UP000218334">
    <property type="component" value="Unassembled WGS sequence"/>
</dbReference>
<feature type="non-terminal residue" evidence="1">
    <location>
        <position position="1"/>
    </location>
</feature>
<gene>
    <name evidence="1" type="ORF">ARMSODRAFT_849374</name>
</gene>
<dbReference type="EMBL" id="KZ293531">
    <property type="protein sequence ID" value="PBK58623.1"/>
    <property type="molecule type" value="Genomic_DNA"/>
</dbReference>
<name>A0A2H3B443_9AGAR</name>